<feature type="region of interest" description="Disordered" evidence="1">
    <location>
        <begin position="217"/>
        <end position="245"/>
    </location>
</feature>
<organism evidence="3 4">
    <name type="scientific">Brachybacterium halotolerans</name>
    <dbReference type="NCBI Taxonomy" id="2795215"/>
    <lineage>
        <taxon>Bacteria</taxon>
        <taxon>Bacillati</taxon>
        <taxon>Actinomycetota</taxon>
        <taxon>Actinomycetes</taxon>
        <taxon>Micrococcales</taxon>
        <taxon>Dermabacteraceae</taxon>
        <taxon>Brachybacterium</taxon>
    </lineage>
</organism>
<keyword evidence="2" id="KW-0812">Transmembrane</keyword>
<gene>
    <name evidence="3" type="ORF">I8D64_05215</name>
</gene>
<evidence type="ECO:0008006" key="5">
    <source>
        <dbReference type="Google" id="ProtNLM"/>
    </source>
</evidence>
<dbReference type="Proteomes" id="UP000612352">
    <property type="component" value="Unassembled WGS sequence"/>
</dbReference>
<evidence type="ECO:0000313" key="4">
    <source>
        <dbReference type="Proteomes" id="UP000612352"/>
    </source>
</evidence>
<evidence type="ECO:0000313" key="3">
    <source>
        <dbReference type="EMBL" id="MBK0330797.1"/>
    </source>
</evidence>
<keyword evidence="2" id="KW-1133">Transmembrane helix</keyword>
<dbReference type="RefSeq" id="WP_200501452.1">
    <property type="nucleotide sequence ID" value="NZ_JAEDAJ010000002.1"/>
</dbReference>
<reference evidence="3 4" key="1">
    <citation type="submission" date="2020-12" db="EMBL/GenBank/DDBJ databases">
        <title>Brachybacterium sp. MASK1Z-5, whole genome shotgun sequence.</title>
        <authorList>
            <person name="Tuo L."/>
        </authorList>
    </citation>
    <scope>NUCLEOTIDE SEQUENCE [LARGE SCALE GENOMIC DNA]</scope>
    <source>
        <strain evidence="3 4">MASK1Z-5</strain>
    </source>
</reference>
<feature type="compositionally biased region" description="Gly residues" evidence="1">
    <location>
        <begin position="96"/>
        <end position="117"/>
    </location>
</feature>
<dbReference type="EMBL" id="JAEDAJ010000002">
    <property type="protein sequence ID" value="MBK0330797.1"/>
    <property type="molecule type" value="Genomic_DNA"/>
</dbReference>
<comment type="caution">
    <text evidence="3">The sequence shown here is derived from an EMBL/GenBank/DDBJ whole genome shotgun (WGS) entry which is preliminary data.</text>
</comment>
<protein>
    <recommendedName>
        <fullName evidence="5">Collagen-like protein</fullName>
    </recommendedName>
</protein>
<feature type="transmembrane region" description="Helical" evidence="2">
    <location>
        <begin position="285"/>
        <end position="318"/>
    </location>
</feature>
<evidence type="ECO:0000256" key="2">
    <source>
        <dbReference type="SAM" id="Phobius"/>
    </source>
</evidence>
<feature type="transmembrane region" description="Helical" evidence="2">
    <location>
        <begin position="158"/>
        <end position="178"/>
    </location>
</feature>
<feature type="compositionally biased region" description="Low complexity" evidence="1">
    <location>
        <begin position="122"/>
        <end position="134"/>
    </location>
</feature>
<accession>A0ABS1B811</accession>
<evidence type="ECO:0000256" key="1">
    <source>
        <dbReference type="SAM" id="MobiDB-lite"/>
    </source>
</evidence>
<keyword evidence="4" id="KW-1185">Reference proteome</keyword>
<proteinExistence type="predicted"/>
<feature type="region of interest" description="Disordered" evidence="1">
    <location>
        <begin position="1"/>
        <end position="149"/>
    </location>
</feature>
<name>A0ABS1B811_9MICO</name>
<keyword evidence="2" id="KW-0472">Membrane</keyword>
<sequence length="323" mass="31046">MPSPDERPAARPRPSYGLPGPGTNASDGPSADRGRPTYGQSAPGAPSAGTSGGTSPAGPNVGASDGAPNTGANGSAGPSAPSGPTGYVLPPKGQRGSAGGPTGPAGNQAGPGGGPAGPGSPAGPAGPAGPAYGPAGSGGPTGPAGAAAPTRRRGKLPLILGIVLIVIALALAIIGPIISVRNVVSAIDADGNAISDGKAEVPLNEFDMILVYVPSDDSGTAECTSSSPGDSSVQTDTGGGQSVTFPNGTSYEQRSGILATSDTTVTVSCTGTSSADAMYVGPINVWGFVVPFFGGIVLGLFIGLIGLVLTIVGIVLMVRSRRA</sequence>
<feature type="compositionally biased region" description="Low complexity" evidence="1">
    <location>
        <begin position="41"/>
        <end position="59"/>
    </location>
</feature>